<gene>
    <name evidence="2" type="ORF">DL89DRAFT_290243</name>
</gene>
<accession>A0A1Y1WMH9</accession>
<feature type="region of interest" description="Disordered" evidence="1">
    <location>
        <begin position="1"/>
        <end position="114"/>
    </location>
</feature>
<feature type="compositionally biased region" description="Acidic residues" evidence="1">
    <location>
        <begin position="61"/>
        <end position="75"/>
    </location>
</feature>
<keyword evidence="3" id="KW-1185">Reference proteome</keyword>
<dbReference type="AlphaFoldDB" id="A0A1Y1WMH9"/>
<dbReference type="RefSeq" id="XP_040747970.1">
    <property type="nucleotide sequence ID" value="XM_040890064.1"/>
</dbReference>
<protein>
    <submittedName>
        <fullName evidence="2">Uncharacterized protein</fullName>
    </submittedName>
</protein>
<proteinExistence type="predicted"/>
<dbReference type="Proteomes" id="UP000193922">
    <property type="component" value="Unassembled WGS sequence"/>
</dbReference>
<name>A0A1Y1WMH9_9FUNG</name>
<evidence type="ECO:0000256" key="1">
    <source>
        <dbReference type="SAM" id="MobiDB-lite"/>
    </source>
</evidence>
<dbReference type="EMBL" id="MCFD01000001">
    <property type="protein sequence ID" value="ORX74759.1"/>
    <property type="molecule type" value="Genomic_DNA"/>
</dbReference>
<reference evidence="2 3" key="1">
    <citation type="submission" date="2016-07" db="EMBL/GenBank/DDBJ databases">
        <title>Pervasive Adenine N6-methylation of Active Genes in Fungi.</title>
        <authorList>
            <consortium name="DOE Joint Genome Institute"/>
            <person name="Mondo S.J."/>
            <person name="Dannebaum R.O."/>
            <person name="Kuo R.C."/>
            <person name="Labutti K."/>
            <person name="Haridas S."/>
            <person name="Kuo A."/>
            <person name="Salamov A."/>
            <person name="Ahrendt S.R."/>
            <person name="Lipzen A."/>
            <person name="Sullivan W."/>
            <person name="Andreopoulos W.B."/>
            <person name="Clum A."/>
            <person name="Lindquist E."/>
            <person name="Daum C."/>
            <person name="Ramamoorthy G.K."/>
            <person name="Gryganskyi A."/>
            <person name="Culley D."/>
            <person name="Magnuson J.K."/>
            <person name="James T.Y."/>
            <person name="O'Malley M.A."/>
            <person name="Stajich J.E."/>
            <person name="Spatafora J.W."/>
            <person name="Visel A."/>
            <person name="Grigoriev I.V."/>
        </authorList>
    </citation>
    <scope>NUCLEOTIDE SEQUENCE [LARGE SCALE GENOMIC DNA]</scope>
    <source>
        <strain evidence="2 3">ATCC 12442</strain>
    </source>
</reference>
<comment type="caution">
    <text evidence="2">The sequence shown here is derived from an EMBL/GenBank/DDBJ whole genome shotgun (WGS) entry which is preliminary data.</text>
</comment>
<organism evidence="2 3">
    <name type="scientific">Linderina pennispora</name>
    <dbReference type="NCBI Taxonomy" id="61395"/>
    <lineage>
        <taxon>Eukaryota</taxon>
        <taxon>Fungi</taxon>
        <taxon>Fungi incertae sedis</taxon>
        <taxon>Zoopagomycota</taxon>
        <taxon>Kickxellomycotina</taxon>
        <taxon>Kickxellomycetes</taxon>
        <taxon>Kickxellales</taxon>
        <taxon>Kickxellaceae</taxon>
        <taxon>Linderina</taxon>
    </lineage>
</organism>
<evidence type="ECO:0000313" key="2">
    <source>
        <dbReference type="EMBL" id="ORX74759.1"/>
    </source>
</evidence>
<sequence>MTEKLKERQGMGEKRKRSKEKSTERGKTTRVKKVKVKKEAATSSAPDGYMKPEPAHSTDPPEPDLETESEYEEEGTSSGSDPEPKFASQEEDAAPDSEPESITTPFESPPLVPRINSELPQTELLISGEGRCNRSKRALSMLEGVSLEELRYIWQELCDGKDRMTINEKYGCFDVKGSAIKPGGPYAAGAEWHKQQQSETLTKMKIHSDDYSGHLIVSVAILSHSAGFSRDTSLARFGSSRSRSLPELERAGFQD</sequence>
<dbReference type="GeneID" id="63806712"/>
<evidence type="ECO:0000313" key="3">
    <source>
        <dbReference type="Proteomes" id="UP000193922"/>
    </source>
</evidence>
<feature type="compositionally biased region" description="Acidic residues" evidence="1">
    <location>
        <begin position="89"/>
        <end position="99"/>
    </location>
</feature>
<feature type="compositionally biased region" description="Basic and acidic residues" evidence="1">
    <location>
        <begin position="1"/>
        <end position="13"/>
    </location>
</feature>